<keyword evidence="10 16" id="KW-0520">NAD</keyword>
<gene>
    <name evidence="16" type="primary">nqrC</name>
    <name evidence="19" type="ORF">BA1DRAFT_01127</name>
</gene>
<dbReference type="GO" id="GO:0005886">
    <property type="term" value="C:plasma membrane"/>
    <property type="evidence" value="ECO:0007669"/>
    <property type="project" value="UniProtKB-SubCell"/>
</dbReference>
<comment type="cofactor">
    <cofactor evidence="16 17">
        <name>FMN</name>
        <dbReference type="ChEBI" id="CHEBI:58210"/>
    </cofactor>
</comment>
<evidence type="ECO:0000256" key="6">
    <source>
        <dbReference type="ARBA" id="ARBA00022643"/>
    </source>
</evidence>
<dbReference type="InterPro" id="IPR007329">
    <property type="entry name" value="FMN-bd"/>
</dbReference>
<dbReference type="GO" id="GO:0006814">
    <property type="term" value="P:sodium ion transport"/>
    <property type="evidence" value="ECO:0007669"/>
    <property type="project" value="UniProtKB-UniRule"/>
</dbReference>
<dbReference type="EMBL" id="JFGV01000012">
    <property type="protein sequence ID" value="EYU16303.1"/>
    <property type="molecule type" value="Genomic_DNA"/>
</dbReference>
<dbReference type="NCBIfam" id="NF003749">
    <property type="entry name" value="PRK05346.1-5"/>
    <property type="match status" value="1"/>
</dbReference>
<evidence type="ECO:0000256" key="13">
    <source>
        <dbReference type="ARBA" id="ARBA00023075"/>
    </source>
</evidence>
<keyword evidence="5 16" id="KW-0285">Flavoprotein</keyword>
<dbReference type="HAMAP" id="MF_00427">
    <property type="entry name" value="NqrC"/>
    <property type="match status" value="1"/>
</dbReference>
<keyword evidence="20" id="KW-1185">Reference proteome</keyword>
<keyword evidence="4 16" id="KW-0597">Phosphoprotein</keyword>
<feature type="transmembrane region" description="Helical" evidence="16">
    <location>
        <begin position="16"/>
        <end position="37"/>
    </location>
</feature>
<dbReference type="Proteomes" id="UP000023464">
    <property type="component" value="Unassembled WGS sequence"/>
</dbReference>
<proteinExistence type="inferred from homology"/>
<keyword evidence="9 16" id="KW-1133">Transmembrane helix</keyword>
<dbReference type="Pfam" id="PF04205">
    <property type="entry name" value="FMN_bind"/>
    <property type="match status" value="1"/>
</dbReference>
<keyword evidence="8 16" id="KW-1278">Translocase</keyword>
<evidence type="ECO:0000256" key="1">
    <source>
        <dbReference type="ARBA" id="ARBA00022448"/>
    </source>
</evidence>
<evidence type="ECO:0000259" key="18">
    <source>
        <dbReference type="SMART" id="SM00900"/>
    </source>
</evidence>
<sequence>MANDKPKNNDSVGRTFIVVFVLCLVCSIVVAGSAVGLKSQQQEQKLLDKQRNILDVAGLLKPQMSADEVKETFKSRIKTELLNLDTATLESSQGKFNLNDALRSDDTSIALPPEKDLAKIRRRANMAEIYLVKNEQGKTREIVLPIYGSGLWSVMYAFISVDVDGKTARGITYYSHGETPGLGGEVDNPQWRKKWIGKKLYNDEGNPAIKIVRGGAAADDSYGVDGLSGATLTSAGVQNMFNFWLGDNGFGPFLKKVREGALKDG</sequence>
<dbReference type="NCBIfam" id="NF003746">
    <property type="entry name" value="PRK05346.1-1"/>
    <property type="match status" value="1"/>
</dbReference>
<comment type="subcellular location">
    <subcellularLocation>
        <location evidence="16">Cell membrane</location>
        <topology evidence="16">Single-pass membrane protein</topology>
    </subcellularLocation>
</comment>
<feature type="modified residue" description="FMN phosphoryl threonine" evidence="16">
    <location>
        <position position="231"/>
    </location>
</feature>
<comment type="caution">
    <text evidence="19">The sequence shown here is derived from an EMBL/GenBank/DDBJ whole genome shotgun (WGS) entry which is preliminary data.</text>
</comment>
<evidence type="ECO:0000256" key="8">
    <source>
        <dbReference type="ARBA" id="ARBA00022967"/>
    </source>
</evidence>
<evidence type="ECO:0000256" key="12">
    <source>
        <dbReference type="ARBA" id="ARBA00023065"/>
    </source>
</evidence>
<dbReference type="PIRSF" id="PIRSF009437">
    <property type="entry name" value="NQR-1_subunit_C"/>
    <property type="match status" value="1"/>
</dbReference>
<dbReference type="AlphaFoldDB" id="A0A022PMU7"/>
<evidence type="ECO:0000256" key="3">
    <source>
        <dbReference type="ARBA" id="ARBA00022519"/>
    </source>
</evidence>
<comment type="caution">
    <text evidence="16">Lacks conserved residue(s) required for the propagation of feature annotation.</text>
</comment>
<dbReference type="PATRIC" id="fig|1393736.3.peg.1148"/>
<keyword evidence="11 16" id="KW-0915">Sodium</keyword>
<dbReference type="NCBIfam" id="TIGR01938">
    <property type="entry name" value="nqrC"/>
    <property type="match status" value="1"/>
</dbReference>
<keyword evidence="15 16" id="KW-0739">Sodium transport</keyword>
<evidence type="ECO:0000256" key="5">
    <source>
        <dbReference type="ARBA" id="ARBA00022630"/>
    </source>
</evidence>
<keyword evidence="6 16" id="KW-0288">FMN</keyword>
<comment type="subunit">
    <text evidence="16 17">Composed of six subunits; NqrA, NqrB, NqrC, NqrD, NqrE and NqrF.</text>
</comment>
<comment type="function">
    <text evidence="16">NQR complex catalyzes the reduction of ubiquinone-1 to ubiquinol by two successive reactions, coupled with the transport of Na(+) ions from the cytoplasm to the periplasm. NqrA to NqrE are probably involved in the second step, the conversion of ubisemiquinone to ubiquinol.</text>
</comment>
<evidence type="ECO:0000256" key="9">
    <source>
        <dbReference type="ARBA" id="ARBA00022989"/>
    </source>
</evidence>
<dbReference type="SMART" id="SM00900">
    <property type="entry name" value="FMN_bind"/>
    <property type="match status" value="1"/>
</dbReference>
<dbReference type="EC" id="7.2.1.1" evidence="16 17"/>
<keyword evidence="13 16" id="KW-0830">Ubiquinone</keyword>
<dbReference type="RefSeq" id="WP_036776866.1">
    <property type="nucleotide sequence ID" value="NZ_CAWLTM010000103.1"/>
</dbReference>
<dbReference type="GO" id="GO:0016655">
    <property type="term" value="F:oxidoreductase activity, acting on NAD(P)H, quinone or similar compound as acceptor"/>
    <property type="evidence" value="ECO:0007669"/>
    <property type="project" value="UniProtKB-UniRule"/>
</dbReference>
<keyword evidence="14 16" id="KW-0472">Membrane</keyword>
<keyword evidence="2 16" id="KW-1003">Cell membrane</keyword>
<keyword evidence="12 16" id="KW-0406">Ion transport</keyword>
<keyword evidence="7 16" id="KW-0812">Transmembrane</keyword>
<evidence type="ECO:0000256" key="14">
    <source>
        <dbReference type="ARBA" id="ARBA00023136"/>
    </source>
</evidence>
<name>A0A022PMU7_9GAMM</name>
<keyword evidence="1 16" id="KW-0813">Transport</keyword>
<protein>
    <recommendedName>
        <fullName evidence="16 17">Na(+)-translocating NADH-quinone reductase subunit C</fullName>
        <shortName evidence="16 17">Na(+)-NQR subunit C</shortName>
        <shortName evidence="16 17">Na(+)-translocating NQR subunit C</shortName>
        <ecNumber evidence="16 17">7.2.1.1</ecNumber>
    </recommendedName>
    <alternativeName>
        <fullName evidence="16 17">NQR complex subunit C</fullName>
    </alternativeName>
    <alternativeName>
        <fullName evidence="16 17">NQR-1 subunit C</fullName>
    </alternativeName>
</protein>
<reference evidence="19 20" key="1">
    <citation type="submission" date="2014-03" db="EMBL/GenBank/DDBJ databases">
        <title>Draft Genome of Photorhabdus luminescens BA1, an Egyptian Isolate.</title>
        <authorList>
            <person name="Ghazal S."/>
            <person name="Hurst S.G.IV."/>
            <person name="Morris K."/>
            <person name="Thomas K."/>
            <person name="Tisa L.S."/>
        </authorList>
    </citation>
    <scope>NUCLEOTIDE SEQUENCE [LARGE SCALE GENOMIC DNA]</scope>
    <source>
        <strain evidence="19 20">BA1</strain>
    </source>
</reference>
<evidence type="ECO:0000256" key="7">
    <source>
        <dbReference type="ARBA" id="ARBA00022692"/>
    </source>
</evidence>
<comment type="catalytic activity">
    <reaction evidence="16 17">
        <text>a ubiquinone + n Na(+)(in) + NADH + H(+) = a ubiquinol + n Na(+)(out) + NAD(+)</text>
        <dbReference type="Rhea" id="RHEA:47748"/>
        <dbReference type="Rhea" id="RHEA-COMP:9565"/>
        <dbReference type="Rhea" id="RHEA-COMP:9566"/>
        <dbReference type="ChEBI" id="CHEBI:15378"/>
        <dbReference type="ChEBI" id="CHEBI:16389"/>
        <dbReference type="ChEBI" id="CHEBI:17976"/>
        <dbReference type="ChEBI" id="CHEBI:29101"/>
        <dbReference type="ChEBI" id="CHEBI:57540"/>
        <dbReference type="ChEBI" id="CHEBI:57945"/>
        <dbReference type="EC" id="7.2.1.1"/>
    </reaction>
</comment>
<evidence type="ECO:0000256" key="11">
    <source>
        <dbReference type="ARBA" id="ARBA00023053"/>
    </source>
</evidence>
<evidence type="ECO:0000256" key="10">
    <source>
        <dbReference type="ARBA" id="ARBA00023027"/>
    </source>
</evidence>
<keyword evidence="19" id="KW-0560">Oxidoreductase</keyword>
<dbReference type="InterPro" id="IPR010204">
    <property type="entry name" value="NqrC"/>
</dbReference>
<keyword evidence="3" id="KW-0997">Cell inner membrane</keyword>
<dbReference type="PANTHER" id="PTHR37838">
    <property type="entry name" value="NA(+)-TRANSLOCATING NADH-QUINONE REDUCTASE SUBUNIT C"/>
    <property type="match status" value="1"/>
</dbReference>
<dbReference type="GO" id="GO:0010181">
    <property type="term" value="F:FMN binding"/>
    <property type="evidence" value="ECO:0007669"/>
    <property type="project" value="UniProtKB-UniRule"/>
</dbReference>
<comment type="similarity">
    <text evidence="16 17">Belongs to the NqrC family.</text>
</comment>
<organism evidence="19 20">
    <name type="scientific">Photorhabdus aegyptia</name>
    <dbReference type="NCBI Taxonomy" id="2805098"/>
    <lineage>
        <taxon>Bacteria</taxon>
        <taxon>Pseudomonadati</taxon>
        <taxon>Pseudomonadota</taxon>
        <taxon>Gammaproteobacteria</taxon>
        <taxon>Enterobacterales</taxon>
        <taxon>Morganellaceae</taxon>
        <taxon>Photorhabdus</taxon>
    </lineage>
</organism>
<evidence type="ECO:0000313" key="19">
    <source>
        <dbReference type="EMBL" id="EYU16303.1"/>
    </source>
</evidence>
<dbReference type="PANTHER" id="PTHR37838:SF1">
    <property type="entry name" value="NA(+)-TRANSLOCATING NADH-QUINONE REDUCTASE SUBUNIT C"/>
    <property type="match status" value="1"/>
</dbReference>
<evidence type="ECO:0000256" key="2">
    <source>
        <dbReference type="ARBA" id="ARBA00022475"/>
    </source>
</evidence>
<feature type="domain" description="FMN-binding" evidence="18">
    <location>
        <begin position="150"/>
        <end position="248"/>
    </location>
</feature>
<evidence type="ECO:0000256" key="16">
    <source>
        <dbReference type="HAMAP-Rule" id="MF_00427"/>
    </source>
</evidence>
<evidence type="ECO:0000256" key="4">
    <source>
        <dbReference type="ARBA" id="ARBA00022553"/>
    </source>
</evidence>
<accession>A0A022PMU7</accession>
<evidence type="ECO:0000256" key="15">
    <source>
        <dbReference type="ARBA" id="ARBA00023201"/>
    </source>
</evidence>
<evidence type="ECO:0000313" key="20">
    <source>
        <dbReference type="Proteomes" id="UP000023464"/>
    </source>
</evidence>
<evidence type="ECO:0000256" key="17">
    <source>
        <dbReference type="PIRNR" id="PIRNR009437"/>
    </source>
</evidence>